<dbReference type="Proteomes" id="UP000680045">
    <property type="component" value="Unassembled WGS sequence"/>
</dbReference>
<dbReference type="GO" id="GO:0006352">
    <property type="term" value="P:DNA-templated transcription initiation"/>
    <property type="evidence" value="ECO:0007669"/>
    <property type="project" value="InterPro"/>
</dbReference>
<proteinExistence type="predicted"/>
<dbReference type="InterPro" id="IPR007046">
    <property type="entry name" value="RNA_pol_sigma_54_core-bd"/>
</dbReference>
<evidence type="ECO:0000259" key="2">
    <source>
        <dbReference type="Pfam" id="PF04963"/>
    </source>
</evidence>
<dbReference type="GO" id="GO:0003677">
    <property type="term" value="F:DNA binding"/>
    <property type="evidence" value="ECO:0007669"/>
    <property type="project" value="InterPro"/>
</dbReference>
<feature type="region of interest" description="Disordered" evidence="1">
    <location>
        <begin position="1"/>
        <end position="47"/>
    </location>
</feature>
<dbReference type="EMBL" id="JAGTPW010000011">
    <property type="protein sequence ID" value="MBR8644567.1"/>
    <property type="molecule type" value="Genomic_DNA"/>
</dbReference>
<organism evidence="3 4">
    <name type="scientific">Peribacillus frigoritolerans</name>
    <dbReference type="NCBI Taxonomy" id="450367"/>
    <lineage>
        <taxon>Bacteria</taxon>
        <taxon>Bacillati</taxon>
        <taxon>Bacillota</taxon>
        <taxon>Bacilli</taxon>
        <taxon>Bacillales</taxon>
        <taxon>Bacillaceae</taxon>
        <taxon>Peribacillus</taxon>
    </lineage>
</organism>
<dbReference type="InterPro" id="IPR038709">
    <property type="entry name" value="RpoN_core-bd_sf"/>
</dbReference>
<name>A0A941J527_9BACI</name>
<sequence length="94" mass="10577">MLFSKLALKTPSSHSIRTNKINSQIRGSSSKSKGFNGDNDYNPINNHSVSTETLERHLLEQLSLLSSLNAFEKKILQFLIGNLNDYGFLELDVH</sequence>
<evidence type="ECO:0000313" key="4">
    <source>
        <dbReference type="Proteomes" id="UP000680045"/>
    </source>
</evidence>
<feature type="compositionally biased region" description="Polar residues" evidence="1">
    <location>
        <begin position="10"/>
        <end position="33"/>
    </location>
</feature>
<dbReference type="Gene3D" id="1.10.10.1330">
    <property type="entry name" value="RNA polymerase sigma-54 factor, core-binding domain"/>
    <property type="match status" value="1"/>
</dbReference>
<protein>
    <recommendedName>
        <fullName evidence="2">RNA polymerase sigma factor 54 core-binding domain-containing protein</fullName>
    </recommendedName>
</protein>
<comment type="caution">
    <text evidence="3">The sequence shown here is derived from an EMBL/GenBank/DDBJ whole genome shotgun (WGS) entry which is preliminary data.</text>
</comment>
<evidence type="ECO:0000256" key="1">
    <source>
        <dbReference type="SAM" id="MobiDB-lite"/>
    </source>
</evidence>
<feature type="domain" description="RNA polymerase sigma factor 54 core-binding" evidence="2">
    <location>
        <begin position="46"/>
        <end position="93"/>
    </location>
</feature>
<dbReference type="Pfam" id="PF04963">
    <property type="entry name" value="Sigma54_CBD"/>
    <property type="match status" value="1"/>
</dbReference>
<dbReference type="AlphaFoldDB" id="A0A941J527"/>
<evidence type="ECO:0000313" key="3">
    <source>
        <dbReference type="EMBL" id="MBR8644567.1"/>
    </source>
</evidence>
<accession>A0A941J527</accession>
<reference evidence="3" key="1">
    <citation type="submission" date="2021-04" db="EMBL/GenBank/DDBJ databases">
        <title>Whole genome sequencing of Enterococci isolates from hospitalized patients.</title>
        <authorList>
            <person name="Ogoti B.M."/>
            <person name="Onyambu F.G."/>
        </authorList>
    </citation>
    <scope>NUCLEOTIDE SEQUENCE</scope>
    <source>
        <strain evidence="3">242</strain>
    </source>
</reference>
<gene>
    <name evidence="3" type="ORF">KEH51_08615</name>
</gene>